<evidence type="ECO:0000256" key="6">
    <source>
        <dbReference type="ARBA" id="ARBA00023004"/>
    </source>
</evidence>
<keyword evidence="10" id="KW-0472">Membrane</keyword>
<keyword evidence="5 9" id="KW-0560">Oxidoreductase</keyword>
<keyword evidence="4 8" id="KW-0479">Metal-binding</keyword>
<dbReference type="AlphaFoldDB" id="A0A8T2TAX2"/>
<dbReference type="Proteomes" id="UP000825935">
    <property type="component" value="Chromosome 13"/>
</dbReference>
<reference evidence="11" key="1">
    <citation type="submission" date="2021-08" db="EMBL/GenBank/DDBJ databases">
        <title>WGS assembly of Ceratopteris richardii.</title>
        <authorList>
            <person name="Marchant D.B."/>
            <person name="Chen G."/>
            <person name="Jenkins J."/>
            <person name="Shu S."/>
            <person name="Leebens-Mack J."/>
            <person name="Grimwood J."/>
            <person name="Schmutz J."/>
            <person name="Soltis P."/>
            <person name="Soltis D."/>
            <person name="Chen Z.-H."/>
        </authorList>
    </citation>
    <scope>NUCLEOTIDE SEQUENCE</scope>
    <source>
        <strain evidence="11">Whitten #5841</strain>
        <tissue evidence="11">Leaf</tissue>
    </source>
</reference>
<dbReference type="InterPro" id="IPR017972">
    <property type="entry name" value="Cyt_P450_CS"/>
</dbReference>
<dbReference type="InterPro" id="IPR051996">
    <property type="entry name" value="Cytochrome_P450_78A"/>
</dbReference>
<keyword evidence="6 8" id="KW-0408">Iron</keyword>
<protein>
    <recommendedName>
        <fullName evidence="13">Cytochrome P450</fullName>
    </recommendedName>
</protein>
<keyword evidence="12" id="KW-1185">Reference proteome</keyword>
<evidence type="ECO:0000256" key="2">
    <source>
        <dbReference type="ARBA" id="ARBA00010617"/>
    </source>
</evidence>
<evidence type="ECO:0000256" key="3">
    <source>
        <dbReference type="ARBA" id="ARBA00022617"/>
    </source>
</evidence>
<dbReference type="OrthoDB" id="1470350at2759"/>
<dbReference type="EMBL" id="CM035418">
    <property type="protein sequence ID" value="KAH7420371.1"/>
    <property type="molecule type" value="Genomic_DNA"/>
</dbReference>
<dbReference type="PRINTS" id="PR00463">
    <property type="entry name" value="EP450I"/>
</dbReference>
<gene>
    <name evidence="11" type="ORF">KP509_13G004600</name>
</gene>
<dbReference type="SUPFAM" id="SSF48264">
    <property type="entry name" value="Cytochrome P450"/>
    <property type="match status" value="1"/>
</dbReference>
<dbReference type="PRINTS" id="PR00385">
    <property type="entry name" value="P450"/>
</dbReference>
<evidence type="ECO:0000313" key="11">
    <source>
        <dbReference type="EMBL" id="KAH7420371.1"/>
    </source>
</evidence>
<evidence type="ECO:0000256" key="10">
    <source>
        <dbReference type="SAM" id="Phobius"/>
    </source>
</evidence>
<keyword evidence="10" id="KW-1133">Transmembrane helix</keyword>
<dbReference type="GO" id="GO:0004497">
    <property type="term" value="F:monooxygenase activity"/>
    <property type="evidence" value="ECO:0007669"/>
    <property type="project" value="UniProtKB-KW"/>
</dbReference>
<dbReference type="PANTHER" id="PTHR47946">
    <property type="entry name" value="CYTOCHROME P450 78A7-RELATED"/>
    <property type="match status" value="1"/>
</dbReference>
<evidence type="ECO:0008006" key="13">
    <source>
        <dbReference type="Google" id="ProtNLM"/>
    </source>
</evidence>
<comment type="similarity">
    <text evidence="2 9">Belongs to the cytochrome P450 family.</text>
</comment>
<feature type="binding site" description="axial binding residue" evidence="8">
    <location>
        <position position="558"/>
    </location>
    <ligand>
        <name>heme</name>
        <dbReference type="ChEBI" id="CHEBI:30413"/>
    </ligand>
    <ligandPart>
        <name>Fe</name>
        <dbReference type="ChEBI" id="CHEBI:18248"/>
    </ligandPart>
</feature>
<sequence length="612" mass="67815">MQEHQHTFVALNTPYCNRNQLEIDAHANMELGTAFFPPATIPPSAFLQSPTTVSFVHLLPSFSALAASKLLSLAACLILLIMAMWVFLAIIAWSHPGGSAWGLHALQLCSTTSTAPPDACRKGLPPPIPGPRGLPFVGSLLAFIGRLGNCPHRRLSTLASRHASRAVMALSLGSTRIVVSSDPIAARQILCGPAFTERPLTESARQLLFERAIGFCPRGQRWRTLRRLSASHLFCPRRLAAHERRRQTVCSAMLETMIKDLSGSSMSTLRVRPYLQHSALSNIMEMVFGKRFAFSDMHGGGSGEVAELQSMVREGFELLGAFNVTDHMPRIFEAIDPLRIRQRCGALVPRVSAYVQSIIDGHRARRPSPATSSTTQESNVSNDDSDFVDVLLTMQEQEKLSDSDIISILWEMIFRGTDTMAILTEWIIAELALHPDVQEKLYAEIAKTSNELGELRDSDAARMPYLQAVVKEGLRLHPPGPLLSWARLAVHDAEVGGFVVPAGTTAMVNMWAITHDERIWPEPERFRPERFLESQWKAIEPRGNDIRLAPFGAGARACPGRALAMATVSMWVGRIVHRFRVAEHRKHPVCLNEILKLSCEMEVPLVAQFTLR</sequence>
<comment type="caution">
    <text evidence="11">The sequence shown here is derived from an EMBL/GenBank/DDBJ whole genome shotgun (WGS) entry which is preliminary data.</text>
</comment>
<dbReference type="Gene3D" id="1.10.630.10">
    <property type="entry name" value="Cytochrome P450"/>
    <property type="match status" value="1"/>
</dbReference>
<dbReference type="PROSITE" id="PS00086">
    <property type="entry name" value="CYTOCHROME_P450"/>
    <property type="match status" value="1"/>
</dbReference>
<evidence type="ECO:0000256" key="7">
    <source>
        <dbReference type="ARBA" id="ARBA00023033"/>
    </source>
</evidence>
<proteinExistence type="inferred from homology"/>
<evidence type="ECO:0000256" key="8">
    <source>
        <dbReference type="PIRSR" id="PIRSR602401-1"/>
    </source>
</evidence>
<feature type="transmembrane region" description="Helical" evidence="10">
    <location>
        <begin position="70"/>
        <end position="93"/>
    </location>
</feature>
<dbReference type="InterPro" id="IPR002401">
    <property type="entry name" value="Cyt_P450_E_grp-I"/>
</dbReference>
<keyword evidence="3 8" id="KW-0349">Heme</keyword>
<evidence type="ECO:0000256" key="4">
    <source>
        <dbReference type="ARBA" id="ARBA00022723"/>
    </source>
</evidence>
<keyword evidence="10" id="KW-0812">Transmembrane</keyword>
<dbReference type="GO" id="GO:0020037">
    <property type="term" value="F:heme binding"/>
    <property type="evidence" value="ECO:0007669"/>
    <property type="project" value="InterPro"/>
</dbReference>
<keyword evidence="7 9" id="KW-0503">Monooxygenase</keyword>
<organism evidence="11 12">
    <name type="scientific">Ceratopteris richardii</name>
    <name type="common">Triangle waterfern</name>
    <dbReference type="NCBI Taxonomy" id="49495"/>
    <lineage>
        <taxon>Eukaryota</taxon>
        <taxon>Viridiplantae</taxon>
        <taxon>Streptophyta</taxon>
        <taxon>Embryophyta</taxon>
        <taxon>Tracheophyta</taxon>
        <taxon>Polypodiopsida</taxon>
        <taxon>Polypodiidae</taxon>
        <taxon>Polypodiales</taxon>
        <taxon>Pteridineae</taxon>
        <taxon>Pteridaceae</taxon>
        <taxon>Parkerioideae</taxon>
        <taxon>Ceratopteris</taxon>
    </lineage>
</organism>
<evidence type="ECO:0000256" key="9">
    <source>
        <dbReference type="RuleBase" id="RU000461"/>
    </source>
</evidence>
<comment type="cofactor">
    <cofactor evidence="1 8">
        <name>heme</name>
        <dbReference type="ChEBI" id="CHEBI:30413"/>
    </cofactor>
</comment>
<dbReference type="InterPro" id="IPR001128">
    <property type="entry name" value="Cyt_P450"/>
</dbReference>
<dbReference type="Pfam" id="PF00067">
    <property type="entry name" value="p450"/>
    <property type="match status" value="1"/>
</dbReference>
<dbReference type="GO" id="GO:0005506">
    <property type="term" value="F:iron ion binding"/>
    <property type="evidence" value="ECO:0007669"/>
    <property type="project" value="InterPro"/>
</dbReference>
<dbReference type="GO" id="GO:0016705">
    <property type="term" value="F:oxidoreductase activity, acting on paired donors, with incorporation or reduction of molecular oxygen"/>
    <property type="evidence" value="ECO:0007669"/>
    <property type="project" value="InterPro"/>
</dbReference>
<evidence type="ECO:0000313" key="12">
    <source>
        <dbReference type="Proteomes" id="UP000825935"/>
    </source>
</evidence>
<dbReference type="InterPro" id="IPR036396">
    <property type="entry name" value="Cyt_P450_sf"/>
</dbReference>
<name>A0A8T2TAX2_CERRI</name>
<accession>A0A8T2TAX2</accession>
<dbReference type="PANTHER" id="PTHR47946:SF6">
    <property type="entry name" value="CYTOCHROME P450 78A7"/>
    <property type="match status" value="1"/>
</dbReference>
<evidence type="ECO:0000256" key="5">
    <source>
        <dbReference type="ARBA" id="ARBA00023002"/>
    </source>
</evidence>
<evidence type="ECO:0000256" key="1">
    <source>
        <dbReference type="ARBA" id="ARBA00001971"/>
    </source>
</evidence>